<dbReference type="Gene3D" id="3.40.390.10">
    <property type="entry name" value="Collagenase (Catalytic Domain)"/>
    <property type="match status" value="1"/>
</dbReference>
<dbReference type="Proteomes" id="UP001305414">
    <property type="component" value="Unassembled WGS sequence"/>
</dbReference>
<dbReference type="InterPro" id="IPR039124">
    <property type="entry name" value="PRA1-like"/>
</dbReference>
<dbReference type="InterPro" id="IPR029482">
    <property type="entry name" value="HRXXH"/>
</dbReference>
<gene>
    <name evidence="5" type="ORF">RRF57_006706</name>
</gene>
<dbReference type="GO" id="GO:0008237">
    <property type="term" value="F:metallopeptidase activity"/>
    <property type="evidence" value="ECO:0007669"/>
    <property type="project" value="InterPro"/>
</dbReference>
<evidence type="ECO:0000313" key="6">
    <source>
        <dbReference type="Proteomes" id="UP001305414"/>
    </source>
</evidence>
<comment type="similarity">
    <text evidence="3">Belongs to the ZPS1 family.</text>
</comment>
<protein>
    <recommendedName>
        <fullName evidence="4">Putative peptidase domain-containing protein</fullName>
    </recommendedName>
</protein>
<name>A0AAN7UQQ3_9PEZI</name>
<dbReference type="EMBL" id="JAWHQM010000018">
    <property type="protein sequence ID" value="KAK5630991.1"/>
    <property type="molecule type" value="Genomic_DNA"/>
</dbReference>
<dbReference type="CDD" id="cd11307">
    <property type="entry name" value="M35_Asp_f2_like"/>
    <property type="match status" value="1"/>
</dbReference>
<sequence length="270" mass="29540">MDTLRARQDVVTITRTIISATPQPSPYNWAAGATTAYPIHGSCNATERALLSRGLNEAVVLAAHAKDHVLRFGNSSEFYTKYFGISPTAEVIGWYDKIVSADRGDIWFRCDDIDGNCAQHGWAGHWRGENATQETVICPLSFTSRMPLEGLCGYGYSVSSGALNFYFGSDLVHRLYHLPRIGEGIVEHYADTYSECLELAQSDPALAARNSHTLQYFALDVYAFDIALPGEGCTGRPLDFESEDPSTMTEVIPSATTTAATVSSSLERHP</sequence>
<evidence type="ECO:0000256" key="3">
    <source>
        <dbReference type="ARBA" id="ARBA00060890"/>
    </source>
</evidence>
<comment type="caution">
    <text evidence="5">The sequence shown here is derived from an EMBL/GenBank/DDBJ whole genome shotgun (WGS) entry which is preliminary data.</text>
</comment>
<dbReference type="GO" id="GO:0008270">
    <property type="term" value="F:zinc ion binding"/>
    <property type="evidence" value="ECO:0007669"/>
    <property type="project" value="TreeGrafter"/>
</dbReference>
<dbReference type="GO" id="GO:0009277">
    <property type="term" value="C:fungal-type cell wall"/>
    <property type="evidence" value="ECO:0007669"/>
    <property type="project" value="TreeGrafter"/>
</dbReference>
<organism evidence="5 6">
    <name type="scientific">Xylaria bambusicola</name>
    <dbReference type="NCBI Taxonomy" id="326684"/>
    <lineage>
        <taxon>Eukaryota</taxon>
        <taxon>Fungi</taxon>
        <taxon>Dikarya</taxon>
        <taxon>Ascomycota</taxon>
        <taxon>Pezizomycotina</taxon>
        <taxon>Sordariomycetes</taxon>
        <taxon>Xylariomycetidae</taxon>
        <taxon>Xylariales</taxon>
        <taxon>Xylariaceae</taxon>
        <taxon>Xylaria</taxon>
    </lineage>
</organism>
<dbReference type="GO" id="GO:0005576">
    <property type="term" value="C:extracellular region"/>
    <property type="evidence" value="ECO:0007669"/>
    <property type="project" value="TreeGrafter"/>
</dbReference>
<keyword evidence="1" id="KW-0732">Signal</keyword>
<dbReference type="InterPro" id="IPR024079">
    <property type="entry name" value="MetalloPept_cat_dom_sf"/>
</dbReference>
<feature type="domain" description="Putative peptidase" evidence="4">
    <location>
        <begin position="14"/>
        <end position="235"/>
    </location>
</feature>
<dbReference type="FunFam" id="3.40.390.10:FF:000043">
    <property type="entry name" value="Major allergen Asp F2"/>
    <property type="match status" value="1"/>
</dbReference>
<evidence type="ECO:0000313" key="5">
    <source>
        <dbReference type="EMBL" id="KAK5630991.1"/>
    </source>
</evidence>
<evidence type="ECO:0000256" key="1">
    <source>
        <dbReference type="ARBA" id="ARBA00022729"/>
    </source>
</evidence>
<dbReference type="AlphaFoldDB" id="A0AAN7UQQ3"/>
<dbReference type="PANTHER" id="PTHR39399:SF1">
    <property type="entry name" value="PROTEIN ZPS1"/>
    <property type="match status" value="1"/>
</dbReference>
<proteinExistence type="inferred from homology"/>
<accession>A0AAN7UQQ3</accession>
<evidence type="ECO:0000256" key="2">
    <source>
        <dbReference type="ARBA" id="ARBA00023180"/>
    </source>
</evidence>
<keyword evidence="6" id="KW-1185">Reference proteome</keyword>
<reference evidence="5 6" key="1">
    <citation type="submission" date="2023-10" db="EMBL/GenBank/DDBJ databases">
        <title>Draft genome sequence of Xylaria bambusicola isolate GMP-LS, the root and basal stem rot pathogen of sugarcane in Indonesia.</title>
        <authorList>
            <person name="Selvaraj P."/>
            <person name="Muralishankar V."/>
            <person name="Muruganantham S."/>
            <person name="Sp S."/>
            <person name="Haryani S."/>
            <person name="Lau K.J.X."/>
            <person name="Naqvi N.I."/>
        </authorList>
    </citation>
    <scope>NUCLEOTIDE SEQUENCE [LARGE SCALE GENOMIC DNA]</scope>
    <source>
        <strain evidence="5">GMP-LS</strain>
    </source>
</reference>
<keyword evidence="2" id="KW-0325">Glycoprotein</keyword>
<evidence type="ECO:0000259" key="4">
    <source>
        <dbReference type="Pfam" id="PF13933"/>
    </source>
</evidence>
<dbReference type="PANTHER" id="PTHR39399">
    <property type="entry name" value="PROTEIN ZPS1"/>
    <property type="match status" value="1"/>
</dbReference>
<dbReference type="SUPFAM" id="SSF55486">
    <property type="entry name" value="Metalloproteases ('zincins'), catalytic domain"/>
    <property type="match status" value="1"/>
</dbReference>
<dbReference type="Pfam" id="PF13933">
    <property type="entry name" value="HRXXH"/>
    <property type="match status" value="1"/>
</dbReference>
<dbReference type="GO" id="GO:0005178">
    <property type="term" value="F:integrin binding"/>
    <property type="evidence" value="ECO:0007669"/>
    <property type="project" value="TreeGrafter"/>
</dbReference>
<dbReference type="GO" id="GO:0009986">
    <property type="term" value="C:cell surface"/>
    <property type="evidence" value="ECO:0007669"/>
    <property type="project" value="TreeGrafter"/>
</dbReference>